<evidence type="ECO:0000313" key="1">
    <source>
        <dbReference type="EMBL" id="STN26518.1"/>
    </source>
</evidence>
<dbReference type="SUPFAM" id="SSF54001">
    <property type="entry name" value="Cysteine proteinases"/>
    <property type="match status" value="1"/>
</dbReference>
<dbReference type="EMBL" id="UGET01000006">
    <property type="protein sequence ID" value="STN26518.1"/>
    <property type="molecule type" value="Genomic_DNA"/>
</dbReference>
<evidence type="ECO:0000313" key="2">
    <source>
        <dbReference type="Proteomes" id="UP000254255"/>
    </source>
</evidence>
<dbReference type="InterPro" id="IPR038765">
    <property type="entry name" value="Papain-like_cys_pep_sf"/>
</dbReference>
<proteinExistence type="predicted"/>
<organism evidence="1 2">
    <name type="scientific">Escherichia coli</name>
    <dbReference type="NCBI Taxonomy" id="562"/>
    <lineage>
        <taxon>Bacteria</taxon>
        <taxon>Pseudomonadati</taxon>
        <taxon>Pseudomonadota</taxon>
        <taxon>Gammaproteobacteria</taxon>
        <taxon>Enterobacterales</taxon>
        <taxon>Enterobacteriaceae</taxon>
        <taxon>Escherichia</taxon>
    </lineage>
</organism>
<sequence>MPERVLNFRALFLHGLYKMDKPKAYCRLFLPSFLLLSACTVDISQPDPSATAVDAEAKTWAVKFQHQSSFTEQSIKEITAPDLKPGDLLFSSSLGVTSFGIRVFSTSSVSHVAIFLGDNNVAEATGAGVQIVSLKKAMKHSDKLFVLRVPDLTPQQATDITAFANKIKDSGYNYRGIVEFIPFMVTRQMCSLNPFSEDFRQQCVSGLAKAQLSSVGEGDKKSWFCSEFVTDAFAKAGHPLTLAQSGWISPADLMHMRIGDVSAFKPETQLQYVGHLKPGIYIKAGRFVGLTR</sequence>
<dbReference type="NCBIfam" id="NF008552">
    <property type="entry name" value="PRK11479.1"/>
    <property type="match status" value="1"/>
</dbReference>
<dbReference type="Gene3D" id="3.90.1720.10">
    <property type="entry name" value="endopeptidase domain like (from Nostoc punctiforme)"/>
    <property type="match status" value="1"/>
</dbReference>
<dbReference type="InterPro" id="IPR024453">
    <property type="entry name" value="Peptidase_C92"/>
</dbReference>
<dbReference type="AlphaFoldDB" id="A0A0A0GXY8"/>
<reference evidence="1 2" key="1">
    <citation type="submission" date="2018-06" db="EMBL/GenBank/DDBJ databases">
        <authorList>
            <consortium name="Pathogen Informatics"/>
            <person name="Doyle S."/>
        </authorList>
    </citation>
    <scope>NUCLEOTIDE SEQUENCE [LARGE SCALE GENOMIC DNA]</scope>
    <source>
        <strain evidence="1 2">NCTC13148</strain>
    </source>
</reference>
<name>A0A0A0GXY8_ECOLX</name>
<dbReference type="Proteomes" id="UP000254255">
    <property type="component" value="Unassembled WGS sequence"/>
</dbReference>
<dbReference type="Pfam" id="PF05708">
    <property type="entry name" value="Peptidase_C92"/>
    <property type="match status" value="1"/>
</dbReference>
<accession>A0A0A0GXY8</accession>
<keyword evidence="1" id="KW-0449">Lipoprotein</keyword>
<gene>
    <name evidence="1" type="ORF">NCTC13148_06968</name>
</gene>
<protein>
    <submittedName>
        <fullName evidence="1">Putative lipoprotein</fullName>
    </submittedName>
</protein>